<keyword evidence="3 5" id="KW-1133">Transmembrane helix</keyword>
<evidence type="ECO:0000256" key="5">
    <source>
        <dbReference type="SAM" id="Phobius"/>
    </source>
</evidence>
<dbReference type="STRING" id="151549.A0A4C1Y537"/>
<feature type="transmembrane region" description="Helical" evidence="5">
    <location>
        <begin position="32"/>
        <end position="51"/>
    </location>
</feature>
<feature type="transmembrane region" description="Helical" evidence="5">
    <location>
        <begin position="72"/>
        <end position="90"/>
    </location>
</feature>
<dbReference type="Pfam" id="PF01490">
    <property type="entry name" value="Aa_trans"/>
    <property type="match status" value="1"/>
</dbReference>
<dbReference type="GO" id="GO:0015179">
    <property type="term" value="F:L-amino acid transmembrane transporter activity"/>
    <property type="evidence" value="ECO:0007669"/>
    <property type="project" value="TreeGrafter"/>
</dbReference>
<dbReference type="Proteomes" id="UP000299102">
    <property type="component" value="Unassembled WGS sequence"/>
</dbReference>
<comment type="subcellular location">
    <subcellularLocation>
        <location evidence="1">Membrane</location>
        <topology evidence="1">Multi-pass membrane protein</topology>
    </subcellularLocation>
</comment>
<name>A0A4C1Y537_EUMVA</name>
<dbReference type="EMBL" id="BGZK01001063">
    <property type="protein sequence ID" value="GBP70104.1"/>
    <property type="molecule type" value="Genomic_DNA"/>
</dbReference>
<evidence type="ECO:0000256" key="1">
    <source>
        <dbReference type="ARBA" id="ARBA00004141"/>
    </source>
</evidence>
<evidence type="ECO:0000313" key="8">
    <source>
        <dbReference type="Proteomes" id="UP000299102"/>
    </source>
</evidence>
<gene>
    <name evidence="7" type="ORF">EVAR_50925_1</name>
</gene>
<feature type="transmembrane region" description="Helical" evidence="5">
    <location>
        <begin position="110"/>
        <end position="127"/>
    </location>
</feature>
<dbReference type="OrthoDB" id="1684102at2759"/>
<dbReference type="GO" id="GO:0016020">
    <property type="term" value="C:membrane"/>
    <property type="evidence" value="ECO:0007669"/>
    <property type="project" value="UniProtKB-SubCell"/>
</dbReference>
<dbReference type="PANTHER" id="PTHR22950">
    <property type="entry name" value="AMINO ACID TRANSPORTER"/>
    <property type="match status" value="1"/>
</dbReference>
<reference evidence="7 8" key="1">
    <citation type="journal article" date="2019" name="Commun. Biol.">
        <title>The bagworm genome reveals a unique fibroin gene that provides high tensile strength.</title>
        <authorList>
            <person name="Kono N."/>
            <person name="Nakamura H."/>
            <person name="Ohtoshi R."/>
            <person name="Tomita M."/>
            <person name="Numata K."/>
            <person name="Arakawa K."/>
        </authorList>
    </citation>
    <scope>NUCLEOTIDE SEQUENCE [LARGE SCALE GENOMIC DNA]</scope>
</reference>
<organism evidence="7 8">
    <name type="scientific">Eumeta variegata</name>
    <name type="common">Bagworm moth</name>
    <name type="synonym">Eumeta japonica</name>
    <dbReference type="NCBI Taxonomy" id="151549"/>
    <lineage>
        <taxon>Eukaryota</taxon>
        <taxon>Metazoa</taxon>
        <taxon>Ecdysozoa</taxon>
        <taxon>Arthropoda</taxon>
        <taxon>Hexapoda</taxon>
        <taxon>Insecta</taxon>
        <taxon>Pterygota</taxon>
        <taxon>Neoptera</taxon>
        <taxon>Endopterygota</taxon>
        <taxon>Lepidoptera</taxon>
        <taxon>Glossata</taxon>
        <taxon>Ditrysia</taxon>
        <taxon>Tineoidea</taxon>
        <taxon>Psychidae</taxon>
        <taxon>Oiketicinae</taxon>
        <taxon>Eumeta</taxon>
    </lineage>
</organism>
<evidence type="ECO:0000256" key="2">
    <source>
        <dbReference type="ARBA" id="ARBA00022692"/>
    </source>
</evidence>
<evidence type="ECO:0000256" key="4">
    <source>
        <dbReference type="ARBA" id="ARBA00023136"/>
    </source>
</evidence>
<keyword evidence="4 5" id="KW-0472">Membrane</keyword>
<dbReference type="AlphaFoldDB" id="A0A4C1Y537"/>
<accession>A0A4C1Y537</accession>
<evidence type="ECO:0000313" key="7">
    <source>
        <dbReference type="EMBL" id="GBP70104.1"/>
    </source>
</evidence>
<sequence length="264" mass="28971">MNLIGLFLVVYHMATSELPGNFVKFGNESPTALMFALGTMMFNMSAVAVILSIDKASPHPESLIKRCGVIEIGIIVPTILSTIFGCYGYYSFGTMEENILRSLPFDDDSAILAISLYMIAIMLAYPIQSFPGIEIALDVYKHLDIIEAVVALLHSWTSATSGLRGLFLITCRQNFLRGLFLITNFFVCEAPLGARPSAVADVADRLAPPLLKITHGESTSQDNSNKLNMTGMCYSDMEFLCLPSGSIIRSVHTIRPYYFIDIGS</sequence>
<keyword evidence="8" id="KW-1185">Reference proteome</keyword>
<proteinExistence type="predicted"/>
<evidence type="ECO:0000259" key="6">
    <source>
        <dbReference type="Pfam" id="PF01490"/>
    </source>
</evidence>
<protein>
    <submittedName>
        <fullName evidence="7">Proton-coupled amino acid transporter-like protein CG1139</fullName>
    </submittedName>
</protein>
<comment type="caution">
    <text evidence="7">The sequence shown here is derived from an EMBL/GenBank/DDBJ whole genome shotgun (WGS) entry which is preliminary data.</text>
</comment>
<feature type="domain" description="Amino acid transporter transmembrane" evidence="6">
    <location>
        <begin position="31"/>
        <end position="156"/>
    </location>
</feature>
<evidence type="ECO:0000256" key="3">
    <source>
        <dbReference type="ARBA" id="ARBA00022989"/>
    </source>
</evidence>
<keyword evidence="2 5" id="KW-0812">Transmembrane</keyword>
<dbReference type="InterPro" id="IPR013057">
    <property type="entry name" value="AA_transpt_TM"/>
</dbReference>